<sequence length="183" mass="21015">MSRYPFVITPHAEEIISLDLAKKWLRMDIPGYTGEDEVIQEAIKAAVSRVETVCNLSLGISTYQWNTESQPCQIKDVFYVKEIVSLRHFDNDAYQTIQTDQYELVQIGEKRSVILYHPDFDARYGRFELTFTAGFGADRVPSDLKRAIRAMISEDFDNRADGVSEKKTLSDKLMEPYRIGYPG</sequence>
<dbReference type="InterPro" id="IPR011738">
    <property type="entry name" value="Phage_CHP"/>
</dbReference>
<keyword evidence="2" id="KW-1185">Reference proteome</keyword>
<dbReference type="Gene3D" id="1.10.3230.30">
    <property type="entry name" value="Phage gp6-like head-tail connector protein"/>
    <property type="match status" value="1"/>
</dbReference>
<protein>
    <recommendedName>
        <fullName evidence="3">PhiE125 gp8 family phage protein</fullName>
    </recommendedName>
</protein>
<evidence type="ECO:0008006" key="3">
    <source>
        <dbReference type="Google" id="ProtNLM"/>
    </source>
</evidence>
<name>A0ABX7I1Y6_9BACT</name>
<dbReference type="RefSeq" id="WP_204660473.1">
    <property type="nucleotide sequence ID" value="NZ_CP056775.1"/>
</dbReference>
<dbReference type="EMBL" id="CP056775">
    <property type="protein sequence ID" value="QRQ99712.1"/>
    <property type="molecule type" value="Genomic_DNA"/>
</dbReference>
<accession>A0ABX7I1Y6</accession>
<dbReference type="Proteomes" id="UP000612680">
    <property type="component" value="Chromosome"/>
</dbReference>
<organism evidence="1 2">
    <name type="scientific">Dyadobacter sandarakinus</name>
    <dbReference type="NCBI Taxonomy" id="2747268"/>
    <lineage>
        <taxon>Bacteria</taxon>
        <taxon>Pseudomonadati</taxon>
        <taxon>Bacteroidota</taxon>
        <taxon>Cytophagia</taxon>
        <taxon>Cytophagales</taxon>
        <taxon>Spirosomataceae</taxon>
        <taxon>Dyadobacter</taxon>
    </lineage>
</organism>
<dbReference type="CDD" id="cd08054">
    <property type="entry name" value="gp6"/>
    <property type="match status" value="1"/>
</dbReference>
<proteinExistence type="predicted"/>
<evidence type="ECO:0000313" key="1">
    <source>
        <dbReference type="EMBL" id="QRQ99712.1"/>
    </source>
</evidence>
<evidence type="ECO:0000313" key="2">
    <source>
        <dbReference type="Proteomes" id="UP000612680"/>
    </source>
</evidence>
<dbReference type="NCBIfam" id="TIGR02215">
    <property type="entry name" value="phage_chp_gp8"/>
    <property type="match status" value="1"/>
</dbReference>
<reference evidence="1 2" key="1">
    <citation type="submission" date="2020-06" db="EMBL/GenBank/DDBJ databases">
        <title>Dyadobacter sandarakinus sp. nov., isolated from the soil of the Arctic Yellow River Station.</title>
        <authorList>
            <person name="Zhang Y."/>
            <person name="Peng F."/>
        </authorList>
    </citation>
    <scope>NUCLEOTIDE SEQUENCE [LARGE SCALE GENOMIC DNA]</scope>
    <source>
        <strain evidence="1 2">Q3-56</strain>
    </source>
</reference>
<gene>
    <name evidence="1" type="ORF">HWI92_01670</name>
</gene>